<comment type="caution">
    <text evidence="2">The sequence shown here is derived from an EMBL/GenBank/DDBJ whole genome shotgun (WGS) entry which is preliminary data.</text>
</comment>
<accession>A0ABQ5P415</accession>
<feature type="region of interest" description="Disordered" evidence="1">
    <location>
        <begin position="1"/>
        <end position="147"/>
    </location>
</feature>
<gene>
    <name evidence="2" type="ORF">SYYSPA8_23635</name>
</gene>
<feature type="compositionally biased region" description="Acidic residues" evidence="1">
    <location>
        <begin position="1"/>
        <end position="10"/>
    </location>
</feature>
<reference evidence="2 3" key="1">
    <citation type="submission" date="2022-10" db="EMBL/GenBank/DDBJ databases">
        <title>Draft genome sequence of Streptomyces sp. YSPA8.</title>
        <authorList>
            <person name="Moriuchi R."/>
            <person name="Dohra H."/>
            <person name="Yamamura H."/>
            <person name="Kodani S."/>
        </authorList>
    </citation>
    <scope>NUCLEOTIDE SEQUENCE [LARGE SCALE GENOMIC DNA]</scope>
    <source>
        <strain evidence="2 3">YSPA8</strain>
    </source>
</reference>
<dbReference type="RefSeq" id="WP_323449346.1">
    <property type="nucleotide sequence ID" value="NZ_BSBI01000010.1"/>
</dbReference>
<proteinExistence type="predicted"/>
<name>A0ABQ5P415_9ACTN</name>
<evidence type="ECO:0000313" key="2">
    <source>
        <dbReference type="EMBL" id="GLF97346.1"/>
    </source>
</evidence>
<feature type="compositionally biased region" description="Basic and acidic residues" evidence="1">
    <location>
        <begin position="113"/>
        <end position="141"/>
    </location>
</feature>
<keyword evidence="3" id="KW-1185">Reference proteome</keyword>
<evidence type="ECO:0000256" key="1">
    <source>
        <dbReference type="SAM" id="MobiDB-lite"/>
    </source>
</evidence>
<organism evidence="2 3">
    <name type="scientific">Streptomyces yaizuensis</name>
    <dbReference type="NCBI Taxonomy" id="2989713"/>
    <lineage>
        <taxon>Bacteria</taxon>
        <taxon>Bacillati</taxon>
        <taxon>Actinomycetota</taxon>
        <taxon>Actinomycetes</taxon>
        <taxon>Kitasatosporales</taxon>
        <taxon>Streptomycetaceae</taxon>
        <taxon>Streptomyces</taxon>
    </lineage>
</organism>
<sequence>MNDTDTDTDIAGDGTIRNDSLTESALQNPTTVPVSDGGAGETILPPDRHTPVLPPTGPTVPAAPAEPAEPAGSAARAAEGESDATATGTAGDVIRLMDRHTPSIPVGSGPDGESIRLQDRHTPAPPRLIRDRLAGTRDRHTPNPPRP</sequence>
<protein>
    <submittedName>
        <fullName evidence="2">Uncharacterized protein</fullName>
    </submittedName>
</protein>
<dbReference type="Proteomes" id="UP001291653">
    <property type="component" value="Unassembled WGS sequence"/>
</dbReference>
<evidence type="ECO:0000313" key="3">
    <source>
        <dbReference type="Proteomes" id="UP001291653"/>
    </source>
</evidence>
<feature type="compositionally biased region" description="Low complexity" evidence="1">
    <location>
        <begin position="59"/>
        <end position="77"/>
    </location>
</feature>
<feature type="compositionally biased region" description="Polar residues" evidence="1">
    <location>
        <begin position="17"/>
        <end position="33"/>
    </location>
</feature>
<dbReference type="EMBL" id="BSBI01000010">
    <property type="protein sequence ID" value="GLF97346.1"/>
    <property type="molecule type" value="Genomic_DNA"/>
</dbReference>